<evidence type="ECO:0000259" key="3">
    <source>
        <dbReference type="Pfam" id="PF18857"/>
    </source>
</evidence>
<evidence type="ECO:0000313" key="4">
    <source>
        <dbReference type="EMBL" id="KKR42831.1"/>
    </source>
</evidence>
<dbReference type="Proteomes" id="UP000034881">
    <property type="component" value="Unassembled WGS sequence"/>
</dbReference>
<keyword evidence="4" id="KW-0808">Transferase</keyword>
<evidence type="ECO:0000256" key="1">
    <source>
        <dbReference type="SAM" id="MobiDB-lite"/>
    </source>
</evidence>
<gene>
    <name evidence="4" type="ORF">UT77_C0001G0282</name>
</gene>
<feature type="domain" description="Large polyvalent protein associated" evidence="3">
    <location>
        <begin position="1543"/>
        <end position="1721"/>
    </location>
</feature>
<dbReference type="InterPro" id="IPR013591">
    <property type="entry name" value="Brevis_radix_dom"/>
</dbReference>
<organism evidence="4 5">
    <name type="scientific">Candidatus Daviesbacteria bacterium GW2011_GWC2_40_12</name>
    <dbReference type="NCBI Taxonomy" id="1618431"/>
    <lineage>
        <taxon>Bacteria</taxon>
        <taxon>Candidatus Daviesiibacteriota</taxon>
    </lineage>
</organism>
<feature type="domain" description="BRX" evidence="2">
    <location>
        <begin position="670"/>
        <end position="711"/>
    </location>
</feature>
<protein>
    <submittedName>
        <fullName evidence="4">4'-phosphopantetheinyl transferase</fullName>
    </submittedName>
</protein>
<evidence type="ECO:0000313" key="5">
    <source>
        <dbReference type="Proteomes" id="UP000034881"/>
    </source>
</evidence>
<dbReference type="Pfam" id="PF08381">
    <property type="entry name" value="BRX"/>
    <property type="match status" value="1"/>
</dbReference>
<reference evidence="4 5" key="1">
    <citation type="journal article" date="2015" name="Nature">
        <title>rRNA introns, odd ribosomes, and small enigmatic genomes across a large radiation of phyla.</title>
        <authorList>
            <person name="Brown C.T."/>
            <person name="Hug L.A."/>
            <person name="Thomas B.C."/>
            <person name="Sharon I."/>
            <person name="Castelle C.J."/>
            <person name="Singh A."/>
            <person name="Wilkins M.J."/>
            <person name="Williams K.H."/>
            <person name="Banfield J.F."/>
        </authorList>
    </citation>
    <scope>NUCLEOTIDE SEQUENCE [LARGE SCALE GENOMIC DNA]</scope>
</reference>
<dbReference type="InterPro" id="IPR040561">
    <property type="entry name" value="LPD38"/>
</dbReference>
<evidence type="ECO:0000259" key="2">
    <source>
        <dbReference type="Pfam" id="PF08381"/>
    </source>
</evidence>
<feature type="region of interest" description="Disordered" evidence="1">
    <location>
        <begin position="1839"/>
        <end position="1877"/>
    </location>
</feature>
<name>A0A0G0QZF9_9BACT</name>
<accession>A0A0G0QZF9</accession>
<dbReference type="GO" id="GO:0016740">
    <property type="term" value="F:transferase activity"/>
    <property type="evidence" value="ECO:0007669"/>
    <property type="project" value="UniProtKB-KW"/>
</dbReference>
<sequence length="1877" mass="208147">MNDFLKQLGQNVSSAANQVSKNIGDFFSNTQRGVSESISSLVKGTQKNIFEPIGKLMPEQYDIEIEGPSGQKYKAFKNLYVETAAQALGLGGRDTDVLERLPSATIGAFKGATDGLAQSLTFGWWNPEIKYANDIEEQAGKMTEVEFNVIGTVGTFLVGGGLVAGALKGIPLLARAATIAPRTFSLLSNGLTFAGLTQVQKDEAQKDAGQRAKDFVSDFALGGAFSIAGMKPSFFKSSAIIGPATYVTSLLKGDSNEDALKNTAAMMGLHSLNFAVAKYLPYGGNPQKQMEKATGEQLNITKQEALKYLGVEEKATAEQIKQAWKNKVVEITKAFPAQAKQTPQKMGQFNQAWNTANRAYEFITKASNPAGYTGKSFRQEFQDLYYELWQTVPDKRALIVITIRNLPAGLSVRATLEDSQRNEIITALGGENAKTRLGRVAELTDADLVAVAMENNIKVSPSKGILEQAIAEAAKTPKATQPTVERTEIWNVPGDLMPVKGKPTWKHSKMLWNTMRNQYGMTNTWGKDITKNKGAVFWIIDTLENGLASKKDLMAEARKTKGVHMDRYQYKKLYAMFKSHDYDIEGYKKVMATLKGLKPAVIEKTQEFAAKAQSPAQPVSISEPEVKPAEGFQFDPNSTVNQGKVIVKDSSIFEKGTFFRQKGKDTGVSYLMGKNTQTGNTEVQTIYFDKKLFAEEKAAKWWTKNADRFIKPWSVKEEKLPSTPEPKHVSEITKEGTIRVVRYSTEKTVNTDEFRGGTWYATPESKTFDFSKEEGIGGNLKTETAVEVKNPLVIKGANTEDGSFAVVNEGYENFLPEQQKNLANELWERIHTPEEIPDETETEGIISDILIRNGDGKDQIANVVKSSNKIDAAMDLIISKGLKVEGYDALILTNTYKDQEIDRHVFKFIKETEPTVKPLITDKFTPAEQKAARAEEIRLKYRPEEKELLDVERIPSIGEIMRSTKFKDRISGKVTAPDTPRADELKDAPSGQPPRSPEETPLSGSTPPPEGSALSAIDAMVGKKSAVRNIGEMITGAIRSFPRLFTDRFAAIRKFEDDVSKLQGQPIDINSSPYVAARMYAGRFGIVEGSFRDLQKILESVRKLRPDFTRFVLAQRAIERGERGFQNPAGVTQETAKQALEELRAKVGEKVYQQFEQAGQNIQDWSINTILKPMKNAGILSNEAFNAITEKNKHWMPFHVLDYLPSPEQADKIPIGSETFSVSKQGVVKALEGTEKIIRDPFESILDNLTKAVSLTKRNEVARKLIDLRNVHPEAKEFIKFLPGDQRPQEGWDSISVFIKGKAIRWALPNELSEAMHAMTPPEANLLGKMILLSSKAFKAGTTTLYFPFTLSNAIRDYQTATMVSKWGFNPAVWLSGFGDGLKGAFKWESKAYDEFMRNEGGYGGYIQSAKGLAIASKELFAPQWMQRTKAVLNPFELISNFSEAIELAPRLGIYKKGIGKEGVTPLEAAFEARNVTVDFAKAGIEGRLINMWIPFVNARWQGLLNVGRVMKDNPLRTAARALAMTVLPGVATYFYNVMNHEELWDDIPQWAKDTYFIIIVGEEKDKDGNTVPKVVQIPKGDIGAIFFNPIMYALEYVRKQEPQNLFALGLEWTSQLSPVPFTRDGELSAQAFLGGALPPALKTPIELATNTNFFTGFPVVPRKLEKVAPSEQYDERTPELAITVGRASGVSPMKLTHAIYGLTGSFSKELINPTDILGMTAQRFYRASGGEKQRLAWDLKYDTEVGYNTTRLQIQKAMQEGNMQEAQRIATEWNTKAAQIVPVIVPLLMKDDPKEAASFQKSVTFGNDDIQRLLKLNPPAENTSQPKGSEIRGIKNLLRGSQPPAGASQAQPTMGQFFPGNKQSGDDQTIKNLIYR</sequence>
<dbReference type="PATRIC" id="fig|1618431.3.peg.288"/>
<feature type="region of interest" description="Disordered" evidence="1">
    <location>
        <begin position="968"/>
        <end position="1013"/>
    </location>
</feature>
<dbReference type="EMBL" id="LBYB01000001">
    <property type="protein sequence ID" value="KKR42831.1"/>
    <property type="molecule type" value="Genomic_DNA"/>
</dbReference>
<comment type="caution">
    <text evidence="4">The sequence shown here is derived from an EMBL/GenBank/DDBJ whole genome shotgun (WGS) entry which is preliminary data.</text>
</comment>
<dbReference type="Pfam" id="PF18857">
    <property type="entry name" value="LPD38"/>
    <property type="match status" value="1"/>
</dbReference>
<proteinExistence type="predicted"/>